<dbReference type="PANTHER" id="PTHR42783:SF3">
    <property type="entry name" value="GLUTAMATE SYNTHASE [NADPH] SMALL CHAIN-RELATED"/>
    <property type="match status" value="1"/>
</dbReference>
<evidence type="ECO:0000259" key="2">
    <source>
        <dbReference type="Pfam" id="PF14691"/>
    </source>
</evidence>
<dbReference type="Pfam" id="PF14691">
    <property type="entry name" value="Fer4_20"/>
    <property type="match status" value="1"/>
</dbReference>
<dbReference type="InterPro" id="IPR028261">
    <property type="entry name" value="DPD_II"/>
</dbReference>
<dbReference type="EMBL" id="JNUP01000049">
    <property type="protein sequence ID" value="KGE72678.1"/>
    <property type="molecule type" value="Genomic_DNA"/>
</dbReference>
<protein>
    <submittedName>
        <fullName evidence="3">Dihydropyrimidine dehydrogenase</fullName>
    </submittedName>
</protein>
<dbReference type="Gene3D" id="3.50.50.60">
    <property type="entry name" value="FAD/NAD(P)-binding domain"/>
    <property type="match status" value="1"/>
</dbReference>
<dbReference type="GO" id="GO:0051536">
    <property type="term" value="F:iron-sulfur cluster binding"/>
    <property type="evidence" value="ECO:0007669"/>
    <property type="project" value="InterPro"/>
</dbReference>
<dbReference type="Gene3D" id="3.40.50.720">
    <property type="entry name" value="NAD(P)-binding Rossmann-like Domain"/>
    <property type="match status" value="1"/>
</dbReference>
<dbReference type="InterPro" id="IPR023753">
    <property type="entry name" value="FAD/NAD-binding_dom"/>
</dbReference>
<feature type="domain" description="FAD/NAD(P)-binding" evidence="1">
    <location>
        <begin position="179"/>
        <end position="486"/>
    </location>
</feature>
<dbReference type="InterPro" id="IPR009051">
    <property type="entry name" value="Helical_ferredxn"/>
</dbReference>
<comment type="caution">
    <text evidence="3">The sequence shown here is derived from an EMBL/GenBank/DDBJ whole genome shotgun (WGS) entry which is preliminary data.</text>
</comment>
<dbReference type="Proteomes" id="UP000029692">
    <property type="component" value="Unassembled WGS sequence"/>
</dbReference>
<accession>A0A098QZ11</accession>
<dbReference type="GO" id="GO:0016491">
    <property type="term" value="F:oxidoreductase activity"/>
    <property type="evidence" value="ECO:0007669"/>
    <property type="project" value="InterPro"/>
</dbReference>
<feature type="domain" description="Dihydroprymidine dehydrogenase" evidence="2">
    <location>
        <begin position="55"/>
        <end position="165"/>
    </location>
</feature>
<dbReference type="PRINTS" id="PR00419">
    <property type="entry name" value="ADXRDTASE"/>
</dbReference>
<sequence>MADHKTAETLASEALKLWGEYQSRQEAGDLKVKERLGIPQQDMPAQDPVVRGGNQCEVALGYTEEQVRLEALRCLQCKNAPCVAGCPVSIDIPSFIQKAAEGEYQASIDIIKESSLLPAICGRVCPQEKQCMEHCTVGKSLKDPMLSVAIGRIERYVADWEREAGKITPPQVGPETGFKVGVVGSGPAGLTAAADLRKAGHQVEIFEAFHKPGGVMIYGIPEFRLPKAIVEQEIATLEAMGVKIHLNFLIGRTRTIDDLLNKDGFDAIFIGSGAGLPKFMSIEGENLVGVFSANEYLTRSNLMKAYDKQRVDTPIYPSEKVAVIGGGNVAMDAARMALRLGAKEVNVVYRRTREEMPARAEEVDHAIEEGIIFHFLHNPTRIIGDEQGKVCALEVQRYELGEPDDSGRRRPVAIPGSEYQIPMDTVIPALGNVSNPLIRQTTKELETNKWGNILVDDENRSKMDRVYAGGDIVLGAATVILAMGEGRRAAAAITKDLTSGRWG</sequence>
<dbReference type="PANTHER" id="PTHR42783">
    <property type="entry name" value="GLUTAMATE SYNTHASE [NADPH] SMALL CHAIN"/>
    <property type="match status" value="1"/>
</dbReference>
<keyword evidence="4" id="KW-1185">Reference proteome</keyword>
<proteinExistence type="predicted"/>
<evidence type="ECO:0000259" key="1">
    <source>
        <dbReference type="Pfam" id="PF07992"/>
    </source>
</evidence>
<dbReference type="STRING" id="1480694.DC28_06405"/>
<dbReference type="OrthoDB" id="9803192at2"/>
<evidence type="ECO:0000313" key="3">
    <source>
        <dbReference type="EMBL" id="KGE72678.1"/>
    </source>
</evidence>
<dbReference type="Pfam" id="PF07992">
    <property type="entry name" value="Pyr_redox_2"/>
    <property type="match status" value="1"/>
</dbReference>
<gene>
    <name evidence="3" type="ORF">DC28_06405</name>
</gene>
<dbReference type="InterPro" id="IPR036188">
    <property type="entry name" value="FAD/NAD-bd_sf"/>
</dbReference>
<name>A0A098QZ11_9SPIO</name>
<dbReference type="eggNOG" id="COG0493">
    <property type="taxonomic scope" value="Bacteria"/>
</dbReference>
<dbReference type="SUPFAM" id="SSF51971">
    <property type="entry name" value="Nucleotide-binding domain"/>
    <property type="match status" value="1"/>
</dbReference>
<dbReference type="SUPFAM" id="SSF46548">
    <property type="entry name" value="alpha-helical ferredoxin"/>
    <property type="match status" value="1"/>
</dbReference>
<dbReference type="AlphaFoldDB" id="A0A098QZ11"/>
<dbReference type="RefSeq" id="WP_037546937.1">
    <property type="nucleotide sequence ID" value="NZ_JNUP01000049.1"/>
</dbReference>
<reference evidence="3 4" key="1">
    <citation type="submission" date="2014-05" db="EMBL/GenBank/DDBJ databases">
        <title>De novo Genome Sequence of Spirocheata sp.</title>
        <authorList>
            <person name="Shivani Y."/>
            <person name="Subhash Y."/>
            <person name="Tushar L."/>
            <person name="Sasikala C."/>
            <person name="Ramana C.V."/>
        </authorList>
    </citation>
    <scope>NUCLEOTIDE SEQUENCE [LARGE SCALE GENOMIC DNA]</scope>
    <source>
        <strain evidence="3 4">JC230</strain>
    </source>
</reference>
<organism evidence="3 4">
    <name type="scientific">Spirochaeta lutea</name>
    <dbReference type="NCBI Taxonomy" id="1480694"/>
    <lineage>
        <taxon>Bacteria</taxon>
        <taxon>Pseudomonadati</taxon>
        <taxon>Spirochaetota</taxon>
        <taxon>Spirochaetia</taxon>
        <taxon>Spirochaetales</taxon>
        <taxon>Spirochaetaceae</taxon>
        <taxon>Spirochaeta</taxon>
    </lineage>
</organism>
<dbReference type="Gene3D" id="1.10.1060.10">
    <property type="entry name" value="Alpha-helical ferredoxin"/>
    <property type="match status" value="1"/>
</dbReference>
<dbReference type="InterPro" id="IPR006004">
    <property type="entry name" value="SudA-like"/>
</dbReference>
<evidence type="ECO:0000313" key="4">
    <source>
        <dbReference type="Proteomes" id="UP000029692"/>
    </source>
</evidence>
<dbReference type="NCBIfam" id="TIGR01316">
    <property type="entry name" value="gltA"/>
    <property type="match status" value="1"/>
</dbReference>